<dbReference type="PANTHER" id="PTHR15410:SF2">
    <property type="entry name" value="HIRA-INTERACTING PROTEIN 3"/>
    <property type="match status" value="1"/>
</dbReference>
<feature type="region of interest" description="Disordered" evidence="1">
    <location>
        <begin position="67"/>
        <end position="284"/>
    </location>
</feature>
<keyword evidence="3" id="KW-1185">Reference proteome</keyword>
<feature type="compositionally biased region" description="Basic residues" evidence="1">
    <location>
        <begin position="262"/>
        <end position="274"/>
    </location>
</feature>
<reference evidence="2 3" key="1">
    <citation type="journal article" date="2016" name="Mol. Biol. Evol.">
        <title>Comparative Genomics of Early-Diverging Mushroom-Forming Fungi Provides Insights into the Origins of Lignocellulose Decay Capabilities.</title>
        <authorList>
            <person name="Nagy L.G."/>
            <person name="Riley R."/>
            <person name="Tritt A."/>
            <person name="Adam C."/>
            <person name="Daum C."/>
            <person name="Floudas D."/>
            <person name="Sun H."/>
            <person name="Yadav J.S."/>
            <person name="Pangilinan J."/>
            <person name="Larsson K.H."/>
            <person name="Matsuura K."/>
            <person name="Barry K."/>
            <person name="Labutti K."/>
            <person name="Kuo R."/>
            <person name="Ohm R.A."/>
            <person name="Bhattacharya S.S."/>
            <person name="Shirouzu T."/>
            <person name="Yoshinaga Y."/>
            <person name="Martin F.M."/>
            <person name="Grigoriev I.V."/>
            <person name="Hibbett D.S."/>
        </authorList>
    </citation>
    <scope>NUCLEOTIDE SEQUENCE [LARGE SCALE GENOMIC DNA]</scope>
    <source>
        <strain evidence="2 3">L-15889</strain>
    </source>
</reference>
<dbReference type="GO" id="GO:0005634">
    <property type="term" value="C:nucleus"/>
    <property type="evidence" value="ECO:0007669"/>
    <property type="project" value="TreeGrafter"/>
</dbReference>
<feature type="compositionally biased region" description="Basic and acidic residues" evidence="1">
    <location>
        <begin position="275"/>
        <end position="284"/>
    </location>
</feature>
<protein>
    <recommendedName>
        <fullName evidence="4">DEK C-terminal domain-containing protein</fullName>
    </recommendedName>
</protein>
<feature type="compositionally biased region" description="Basic and acidic residues" evidence="1">
    <location>
        <begin position="245"/>
        <end position="261"/>
    </location>
</feature>
<evidence type="ECO:0000313" key="3">
    <source>
        <dbReference type="Proteomes" id="UP000076727"/>
    </source>
</evidence>
<gene>
    <name evidence="2" type="ORF">DAEQUDRAFT_272676</name>
</gene>
<name>A0A165QD87_9APHY</name>
<feature type="region of interest" description="Disordered" evidence="1">
    <location>
        <begin position="359"/>
        <end position="398"/>
    </location>
</feature>
<dbReference type="OrthoDB" id="552755at2759"/>
<organism evidence="2 3">
    <name type="scientific">Daedalea quercina L-15889</name>
    <dbReference type="NCBI Taxonomy" id="1314783"/>
    <lineage>
        <taxon>Eukaryota</taxon>
        <taxon>Fungi</taxon>
        <taxon>Dikarya</taxon>
        <taxon>Basidiomycota</taxon>
        <taxon>Agaricomycotina</taxon>
        <taxon>Agaricomycetes</taxon>
        <taxon>Polyporales</taxon>
        <taxon>Fomitopsis</taxon>
    </lineage>
</organism>
<evidence type="ECO:0000256" key="1">
    <source>
        <dbReference type="SAM" id="MobiDB-lite"/>
    </source>
</evidence>
<accession>A0A165QD87</accession>
<feature type="compositionally biased region" description="Low complexity" evidence="1">
    <location>
        <begin position="146"/>
        <end position="157"/>
    </location>
</feature>
<dbReference type="Proteomes" id="UP000076727">
    <property type="component" value="Unassembled WGS sequence"/>
</dbReference>
<evidence type="ECO:0000313" key="2">
    <source>
        <dbReference type="EMBL" id="KZT69301.1"/>
    </source>
</evidence>
<feature type="compositionally biased region" description="Polar residues" evidence="1">
    <location>
        <begin position="362"/>
        <end position="375"/>
    </location>
</feature>
<dbReference type="STRING" id="1314783.A0A165QD87"/>
<proteinExistence type="predicted"/>
<dbReference type="AlphaFoldDB" id="A0A165QD87"/>
<sequence>MSEIDVDEVQRVTRAIIRQAKEDGTLDSEEWTPLKVRREVEKRMSLETESLDAKEYKKLVKTTIELTMEENGEDEEATVAVPVKKGKTSKASKGERPRATANVTLDKKKDKKSRAPAKKAKKSSAPKRSESVIPSSDDEMRGDDGSASATKPASSAPIKRKTKTAVESDEEFEAERSPEPPKKRQKSAGEDEDVDMRDTPNAEPRLSSSTDVAEARKDKAASSEPPLMADDSGYSESEMSVLIDEPPKRTKQKNKDTDSKKKSAKQPRVRKPRQPAKELSKDEETIKRLKSLVVACGVRKQWAKEFKGMDRPSDQIRRLKQILSDLGMTGRMSLEQAKAIREKREFAQELEDVQSFEKSIVASGSRTRKNSQQAKEASEVESDEDVANKPKRPRATARQSIMAFLQDQSDDE</sequence>
<dbReference type="InterPro" id="IPR037647">
    <property type="entry name" value="HIRIP3"/>
</dbReference>
<dbReference type="PANTHER" id="PTHR15410">
    <property type="entry name" value="HIRA-INTERACTING PROTEIN 3"/>
    <property type="match status" value="1"/>
</dbReference>
<feature type="compositionally biased region" description="Acidic residues" evidence="1">
    <location>
        <begin position="67"/>
        <end position="77"/>
    </location>
</feature>
<feature type="compositionally biased region" description="Basic residues" evidence="1">
    <location>
        <begin position="109"/>
        <end position="125"/>
    </location>
</feature>
<dbReference type="EMBL" id="KV429059">
    <property type="protein sequence ID" value="KZT69301.1"/>
    <property type="molecule type" value="Genomic_DNA"/>
</dbReference>
<evidence type="ECO:0008006" key="4">
    <source>
        <dbReference type="Google" id="ProtNLM"/>
    </source>
</evidence>